<evidence type="ECO:0000313" key="3">
    <source>
        <dbReference type="Proteomes" id="UP001164743"/>
    </source>
</evidence>
<dbReference type="RefSeq" id="XP_053028133.1">
    <property type="nucleotide sequence ID" value="XM_053164562.1"/>
</dbReference>
<dbReference type="GeneID" id="77805456"/>
<gene>
    <name evidence="2" type="ORF">PtA15_17A59</name>
</gene>
<dbReference type="Proteomes" id="UP001164743">
    <property type="component" value="Chromosome 17A"/>
</dbReference>
<name>A0ABY7D7N1_9BASI</name>
<feature type="compositionally biased region" description="Polar residues" evidence="1">
    <location>
        <begin position="1"/>
        <end position="17"/>
    </location>
</feature>
<reference evidence="2" key="1">
    <citation type="submission" date="2022-10" db="EMBL/GenBank/DDBJ databases">
        <title>Puccinia triticina Genome sequencing and assembly.</title>
        <authorList>
            <person name="Li C."/>
        </authorList>
    </citation>
    <scope>NUCLEOTIDE SEQUENCE</scope>
    <source>
        <strain evidence="2">Pt15</strain>
    </source>
</reference>
<protein>
    <submittedName>
        <fullName evidence="2">Uncharacterized protein</fullName>
    </submittedName>
</protein>
<organism evidence="2 3">
    <name type="scientific">Puccinia triticina</name>
    <dbReference type="NCBI Taxonomy" id="208348"/>
    <lineage>
        <taxon>Eukaryota</taxon>
        <taxon>Fungi</taxon>
        <taxon>Dikarya</taxon>
        <taxon>Basidiomycota</taxon>
        <taxon>Pucciniomycotina</taxon>
        <taxon>Pucciniomycetes</taxon>
        <taxon>Pucciniales</taxon>
        <taxon>Pucciniaceae</taxon>
        <taxon>Puccinia</taxon>
    </lineage>
</organism>
<evidence type="ECO:0000313" key="2">
    <source>
        <dbReference type="EMBL" id="WAQ92578.1"/>
    </source>
</evidence>
<evidence type="ECO:0000256" key="1">
    <source>
        <dbReference type="SAM" id="MobiDB-lite"/>
    </source>
</evidence>
<dbReference type="EMBL" id="CP110437">
    <property type="protein sequence ID" value="WAQ92578.1"/>
    <property type="molecule type" value="Genomic_DNA"/>
</dbReference>
<keyword evidence="3" id="KW-1185">Reference proteome</keyword>
<accession>A0ABY7D7N1</accession>
<feature type="region of interest" description="Disordered" evidence="1">
    <location>
        <begin position="1"/>
        <end position="50"/>
    </location>
</feature>
<proteinExistence type="predicted"/>
<sequence>MSTSQQSTPPNQATNRRQSSRVRTPLERPGFIQTHDDSRRSLFCGLPGGL</sequence>